<feature type="domain" description="AB hydrolase-1" evidence="1">
    <location>
        <begin position="55"/>
        <end position="288"/>
    </location>
</feature>
<organism evidence="2 3">
    <name type="scientific">Gloeobacter violaceus (strain ATCC 29082 / PCC 7421)</name>
    <dbReference type="NCBI Taxonomy" id="251221"/>
    <lineage>
        <taxon>Bacteria</taxon>
        <taxon>Bacillati</taxon>
        <taxon>Cyanobacteriota</taxon>
        <taxon>Cyanophyceae</taxon>
        <taxon>Gloeobacterales</taxon>
        <taxon>Gloeobacteraceae</taxon>
        <taxon>Gloeobacter</taxon>
    </lineage>
</organism>
<evidence type="ECO:0000259" key="1">
    <source>
        <dbReference type="Pfam" id="PF12697"/>
    </source>
</evidence>
<dbReference type="PhylomeDB" id="Q7NCC1"/>
<dbReference type="InParanoid" id="Q7NCC1"/>
<dbReference type="STRING" id="251221.gene:10760563"/>
<dbReference type="Gene3D" id="3.40.50.1820">
    <property type="entry name" value="alpha/beta hydrolase"/>
    <property type="match status" value="1"/>
</dbReference>
<dbReference type="PRINTS" id="PR00412">
    <property type="entry name" value="EPOXHYDRLASE"/>
</dbReference>
<dbReference type="ESTHER" id="glovi-GLR3058">
    <property type="family name" value="AlphaBeta_hydrolase"/>
</dbReference>
<dbReference type="SUPFAM" id="SSF53474">
    <property type="entry name" value="alpha/beta-Hydrolases"/>
    <property type="match status" value="1"/>
</dbReference>
<dbReference type="EMBL" id="BA000045">
    <property type="protein sequence ID" value="BAC90999.1"/>
    <property type="molecule type" value="Genomic_DNA"/>
</dbReference>
<reference evidence="2 3" key="1">
    <citation type="journal article" date="2003" name="DNA Res.">
        <title>Complete genome structure of Gloeobacter violaceus PCC 7421, a cyanobacterium that lacks thylakoids.</title>
        <authorList>
            <person name="Nakamura Y."/>
            <person name="Kaneko T."/>
            <person name="Sato S."/>
            <person name="Mimuro M."/>
            <person name="Miyashita H."/>
            <person name="Tsuchiya T."/>
            <person name="Sasamoto S."/>
            <person name="Watanabe A."/>
            <person name="Kawashima K."/>
            <person name="Kishida Y."/>
            <person name="Kiyokawa C."/>
            <person name="Kohara M."/>
            <person name="Matsumoto M."/>
            <person name="Matsuno A."/>
            <person name="Nakazaki N."/>
            <person name="Shimpo S."/>
            <person name="Takeuchi C."/>
            <person name="Yamada M."/>
            <person name="Tabata S."/>
        </authorList>
    </citation>
    <scope>NUCLEOTIDE SEQUENCE [LARGE SCALE GENOMIC DNA]</scope>
    <source>
        <strain evidence="3">ATCC 29082 / PCC 7421</strain>
    </source>
</reference>
<dbReference type="RefSeq" id="WP_011143051.1">
    <property type="nucleotide sequence ID" value="NC_005125.1"/>
</dbReference>
<name>Q7NCC1_GLOVI</name>
<dbReference type="PANTHER" id="PTHR43689">
    <property type="entry name" value="HYDROLASE"/>
    <property type="match status" value="1"/>
</dbReference>
<proteinExistence type="predicted"/>
<protein>
    <submittedName>
        <fullName evidence="2">Glr3058 protein</fullName>
    </submittedName>
</protein>
<dbReference type="InterPro" id="IPR000639">
    <property type="entry name" value="Epox_hydrolase-like"/>
</dbReference>
<dbReference type="InterPro" id="IPR000073">
    <property type="entry name" value="AB_hydrolase_1"/>
</dbReference>
<dbReference type="Pfam" id="PF12697">
    <property type="entry name" value="Abhydrolase_6"/>
    <property type="match status" value="1"/>
</dbReference>
<dbReference type="Proteomes" id="UP000000557">
    <property type="component" value="Chromosome"/>
</dbReference>
<dbReference type="eggNOG" id="COG2267">
    <property type="taxonomic scope" value="Bacteria"/>
</dbReference>
<accession>Q7NCC1</accession>
<dbReference type="PRINTS" id="PR00111">
    <property type="entry name" value="ABHYDROLASE"/>
</dbReference>
<dbReference type="InterPro" id="IPR029058">
    <property type="entry name" value="AB_hydrolase_fold"/>
</dbReference>
<dbReference type="GO" id="GO:0016787">
    <property type="term" value="F:hydrolase activity"/>
    <property type="evidence" value="ECO:0000318"/>
    <property type="project" value="GO_Central"/>
</dbReference>
<sequence>MTAAFLPPGARILSEPGSLEMARRLELVSVRLEGRVNRTVATGCVHSGAGEPPALLLHGFDSSVFEFRRLLPLLAARREVWAMDLLGFGFTERPAGIAYDPRAIGDHLASFWEQYIGRPALLVGASMGGAAAIDLALARPEAVAKLVLIDSVGFAKPPAVGRWMVPPIDRFAAAFLRNPRVRRRVSLGAYTDPTLVTEDAQICAALHLAMPGWEQAIIAFTRSGGYAPLGEKLPALSPPTLILWGEDDRILDPRDAHKFYKAIPDSRLVWIQNCGHVPHLEKPQVTAGAIEQFAGGD</sequence>
<dbReference type="AlphaFoldDB" id="Q7NCC1"/>
<gene>
    <name evidence="2" type="ordered locus">glr3058</name>
</gene>
<reference evidence="2 3" key="2">
    <citation type="journal article" date="2003" name="DNA Res.">
        <title>Complete genome structure of Gloeobacter violaceus PCC 7421, a cyanobacterium that lacks thylakoids (supplement).</title>
        <authorList>
            <person name="Nakamura Y."/>
            <person name="Kaneko T."/>
            <person name="Sato S."/>
            <person name="Mimuro M."/>
            <person name="Miyashita H."/>
            <person name="Tsuchiya T."/>
            <person name="Sasamoto S."/>
            <person name="Watanabe A."/>
            <person name="Kawashima K."/>
            <person name="Kishida Y."/>
            <person name="Kiyokawa C."/>
            <person name="Kohara M."/>
            <person name="Matsumoto M."/>
            <person name="Matsuno A."/>
            <person name="Nakazaki N."/>
            <person name="Shimpo S."/>
            <person name="Takeuchi C."/>
            <person name="Yamada M."/>
            <person name="Tabata S."/>
        </authorList>
    </citation>
    <scope>NUCLEOTIDE SEQUENCE [LARGE SCALE GENOMIC DNA]</scope>
    <source>
        <strain evidence="3">ATCC 29082 / PCC 7421</strain>
    </source>
</reference>
<evidence type="ECO:0000313" key="2">
    <source>
        <dbReference type="EMBL" id="BAC90999.1"/>
    </source>
</evidence>
<evidence type="ECO:0000313" key="3">
    <source>
        <dbReference type="Proteomes" id="UP000000557"/>
    </source>
</evidence>
<dbReference type="OrthoDB" id="9780765at2"/>
<dbReference type="HOGENOM" id="CLU_020336_13_6_3"/>
<dbReference type="KEGG" id="gvi:glr3058"/>
<keyword evidence="3" id="KW-1185">Reference proteome</keyword>
<dbReference type="PATRIC" id="fig|251221.4.peg.3088"/>
<dbReference type="PANTHER" id="PTHR43689:SF8">
    <property type="entry name" value="ALPHA_BETA-HYDROLASES SUPERFAMILY PROTEIN"/>
    <property type="match status" value="1"/>
</dbReference>
<dbReference type="EnsemblBacteria" id="BAC90999">
    <property type="protein sequence ID" value="BAC90999"/>
    <property type="gene ID" value="BAC90999"/>
</dbReference>